<dbReference type="GeneID" id="55989973"/>
<evidence type="ECO:0000256" key="1">
    <source>
        <dbReference type="SAM" id="MobiDB-lite"/>
    </source>
</evidence>
<organism evidence="2 3">
    <name type="scientific">Talaromyces rugulosus</name>
    <name type="common">Penicillium rugulosum</name>
    <dbReference type="NCBI Taxonomy" id="121627"/>
    <lineage>
        <taxon>Eukaryota</taxon>
        <taxon>Fungi</taxon>
        <taxon>Dikarya</taxon>
        <taxon>Ascomycota</taxon>
        <taxon>Pezizomycotina</taxon>
        <taxon>Eurotiomycetes</taxon>
        <taxon>Eurotiomycetidae</taxon>
        <taxon>Eurotiales</taxon>
        <taxon>Trichocomaceae</taxon>
        <taxon>Talaromyces</taxon>
        <taxon>Talaromyces sect. Islandici</taxon>
    </lineage>
</organism>
<evidence type="ECO:0000313" key="2">
    <source>
        <dbReference type="EMBL" id="QKX55372.1"/>
    </source>
</evidence>
<feature type="region of interest" description="Disordered" evidence="1">
    <location>
        <begin position="42"/>
        <end position="80"/>
    </location>
</feature>
<sequence>MVQPPPEQELEDMSIKELEAIKTQLDQKLYIANLKQQILQTQAQLHSTSAHENQDTRTPDSSAHRKKRPQTDIIPTKKRPSRFKIKDPYTFWSWKLKGLEVRYEVYNSELLVVVEAFKH</sequence>
<dbReference type="RefSeq" id="XP_035341551.1">
    <property type="nucleotide sequence ID" value="XM_035485658.1"/>
</dbReference>
<accession>A0A7H8QND2</accession>
<reference evidence="3" key="1">
    <citation type="submission" date="2020-06" db="EMBL/GenBank/DDBJ databases">
        <title>A chromosome-scale genome assembly of Talaromyces rugulosus W13939.</title>
        <authorList>
            <person name="Wang B."/>
            <person name="Guo L."/>
            <person name="Ye K."/>
            <person name="Wang L."/>
        </authorList>
    </citation>
    <scope>NUCLEOTIDE SEQUENCE [LARGE SCALE GENOMIC DNA]</scope>
    <source>
        <strain evidence="3">W13939</strain>
    </source>
</reference>
<dbReference type="Proteomes" id="UP000509510">
    <property type="component" value="Chromosome I"/>
</dbReference>
<keyword evidence="3" id="KW-1185">Reference proteome</keyword>
<gene>
    <name evidence="2" type="ORF">TRUGW13939_02464</name>
</gene>
<evidence type="ECO:0000313" key="3">
    <source>
        <dbReference type="Proteomes" id="UP000509510"/>
    </source>
</evidence>
<feature type="compositionally biased region" description="Polar residues" evidence="1">
    <location>
        <begin position="42"/>
        <end position="51"/>
    </location>
</feature>
<proteinExistence type="predicted"/>
<dbReference type="AlphaFoldDB" id="A0A7H8QND2"/>
<dbReference type="KEGG" id="trg:TRUGW13939_02464"/>
<dbReference type="EMBL" id="CP055898">
    <property type="protein sequence ID" value="QKX55372.1"/>
    <property type="molecule type" value="Genomic_DNA"/>
</dbReference>
<name>A0A7H8QND2_TALRU</name>
<protein>
    <submittedName>
        <fullName evidence="2">Uncharacterized protein</fullName>
    </submittedName>
</protein>